<dbReference type="EMBL" id="CP053021">
    <property type="protein sequence ID" value="QJR01165.1"/>
    <property type="molecule type" value="Genomic_DNA"/>
</dbReference>
<evidence type="ECO:0000313" key="1">
    <source>
        <dbReference type="EMBL" id="QJR01165.1"/>
    </source>
</evidence>
<accession>A0A6M4G1N4</accession>
<protein>
    <submittedName>
        <fullName evidence="1">Uncharacterized protein</fullName>
    </submittedName>
</protein>
<dbReference type="RefSeq" id="WP_169860089.1">
    <property type="nucleotide sequence ID" value="NZ_CP053021.1"/>
</dbReference>
<name>A0A6M4G1N4_SPHYA</name>
<evidence type="ECO:0000313" key="2">
    <source>
        <dbReference type="Proteomes" id="UP000502611"/>
    </source>
</evidence>
<dbReference type="Proteomes" id="UP000502611">
    <property type="component" value="Chromosome"/>
</dbReference>
<proteinExistence type="predicted"/>
<sequence length="149" mass="15817">MNAVDVADYVASLLPPIADIMRVDEAKADDDLSPFVTLPAIYIHIIIQGYRAEVLSRKNEAMAAIIAKGELKPKEEMTDDETDALSIWLATEAADRSFAAIEGAAALWKAAAITMVANMSGDTMSAFDGMCAIIRADIAQAIGVGATQQ</sequence>
<reference evidence="1 2" key="1">
    <citation type="submission" date="2020-04" db="EMBL/GenBank/DDBJ databases">
        <title>The Whole Genome Analysis of High salt-tolerant Sphingobium yanoikuyae YC-XJ2 with Aryl organophosphorus flame retardants (aryl-OPFRs)-degrading capacity and characteristics of Related phosphotriesterase.</title>
        <authorList>
            <person name="Li X."/>
        </authorList>
    </citation>
    <scope>NUCLEOTIDE SEQUENCE [LARGE SCALE GENOMIC DNA]</scope>
    <source>
        <strain evidence="1 2">YC-XJ2</strain>
    </source>
</reference>
<gene>
    <name evidence="1" type="ORF">HH800_02480</name>
</gene>
<dbReference type="AlphaFoldDB" id="A0A6M4G1N4"/>
<organism evidence="1 2">
    <name type="scientific">Sphingobium yanoikuyae</name>
    <name type="common">Sphingomonas yanoikuyae</name>
    <dbReference type="NCBI Taxonomy" id="13690"/>
    <lineage>
        <taxon>Bacteria</taxon>
        <taxon>Pseudomonadati</taxon>
        <taxon>Pseudomonadota</taxon>
        <taxon>Alphaproteobacteria</taxon>
        <taxon>Sphingomonadales</taxon>
        <taxon>Sphingomonadaceae</taxon>
        <taxon>Sphingobium</taxon>
    </lineage>
</organism>